<dbReference type="EMBL" id="BPLQ01009633">
    <property type="protein sequence ID" value="GIY45508.1"/>
    <property type="molecule type" value="Genomic_DNA"/>
</dbReference>
<dbReference type="GO" id="GO:0046872">
    <property type="term" value="F:metal ion binding"/>
    <property type="evidence" value="ECO:0007669"/>
    <property type="project" value="UniProtKB-KW"/>
</dbReference>
<name>A0AAV4TFZ1_9ARAC</name>
<dbReference type="PROSITE" id="PS50023">
    <property type="entry name" value="LIM_DOMAIN_2"/>
    <property type="match status" value="1"/>
</dbReference>
<evidence type="ECO:0000256" key="7">
    <source>
        <dbReference type="ARBA" id="ARBA00023125"/>
    </source>
</evidence>
<evidence type="ECO:0000256" key="11">
    <source>
        <dbReference type="PROSITE-ProRule" id="PRU00125"/>
    </source>
</evidence>
<protein>
    <recommendedName>
        <fullName evidence="12">LIM zinc-binding domain-containing protein</fullName>
    </recommendedName>
</protein>
<accession>A0AAV4TFZ1</accession>
<keyword evidence="14" id="KW-1185">Reference proteome</keyword>
<dbReference type="PROSITE" id="PS00478">
    <property type="entry name" value="LIM_DOMAIN_1"/>
    <property type="match status" value="1"/>
</dbReference>
<evidence type="ECO:0000256" key="8">
    <source>
        <dbReference type="ARBA" id="ARBA00023155"/>
    </source>
</evidence>
<dbReference type="Proteomes" id="UP001054837">
    <property type="component" value="Unassembled WGS sequence"/>
</dbReference>
<dbReference type="GO" id="GO:0000981">
    <property type="term" value="F:DNA-binding transcription factor activity, RNA polymerase II-specific"/>
    <property type="evidence" value="ECO:0007669"/>
    <property type="project" value="TreeGrafter"/>
</dbReference>
<dbReference type="GO" id="GO:0005634">
    <property type="term" value="C:nucleus"/>
    <property type="evidence" value="ECO:0007669"/>
    <property type="project" value="UniProtKB-SubCell"/>
</dbReference>
<evidence type="ECO:0000256" key="1">
    <source>
        <dbReference type="ARBA" id="ARBA00004123"/>
    </source>
</evidence>
<comment type="caution">
    <text evidence="13">The sequence shown here is derived from an EMBL/GenBank/DDBJ whole genome shotgun (WGS) entry which is preliminary data.</text>
</comment>
<dbReference type="PANTHER" id="PTHR24208">
    <property type="entry name" value="LIM/HOMEOBOX PROTEIN LHX"/>
    <property type="match status" value="1"/>
</dbReference>
<keyword evidence="7" id="KW-0238">DNA-binding</keyword>
<keyword evidence="10" id="KW-0539">Nucleus</keyword>
<dbReference type="Pfam" id="PF00412">
    <property type="entry name" value="LIM"/>
    <property type="match status" value="1"/>
</dbReference>
<dbReference type="PANTHER" id="PTHR24208:SF127">
    <property type="entry name" value="LIM_HOMEOBOX PROTEIN AWH"/>
    <property type="match status" value="1"/>
</dbReference>
<keyword evidence="5" id="KW-0805">Transcription regulation</keyword>
<evidence type="ECO:0000256" key="3">
    <source>
        <dbReference type="ARBA" id="ARBA00022737"/>
    </source>
</evidence>
<sequence length="144" mass="16409">MGRERTNSISLQLASDTKQGRFFRLQRSLGSLGLFGSPQVRPSNDSWLFRAKCGKCSRTIHASDWVRRARDQVYHLACFACDSCKRQLSTGEEFALHDSRVLCKTHFYECLDGGNGSNDGRWVTTLLFRLKELLFSLPQLQVMS</sequence>
<evidence type="ECO:0000256" key="4">
    <source>
        <dbReference type="ARBA" id="ARBA00022833"/>
    </source>
</evidence>
<dbReference type="SMART" id="SM00132">
    <property type="entry name" value="LIM"/>
    <property type="match status" value="1"/>
</dbReference>
<keyword evidence="6 11" id="KW-0440">LIM domain</keyword>
<proteinExistence type="predicted"/>
<evidence type="ECO:0000259" key="12">
    <source>
        <dbReference type="PROSITE" id="PS50023"/>
    </source>
</evidence>
<evidence type="ECO:0000256" key="6">
    <source>
        <dbReference type="ARBA" id="ARBA00023038"/>
    </source>
</evidence>
<dbReference type="GO" id="GO:0030182">
    <property type="term" value="P:neuron differentiation"/>
    <property type="evidence" value="ECO:0007669"/>
    <property type="project" value="TreeGrafter"/>
</dbReference>
<dbReference type="CDD" id="cd09379">
    <property type="entry name" value="LIM2_AWH"/>
    <property type="match status" value="1"/>
</dbReference>
<dbReference type="Gene3D" id="2.10.110.10">
    <property type="entry name" value="Cysteine Rich Protein"/>
    <property type="match status" value="1"/>
</dbReference>
<evidence type="ECO:0000256" key="9">
    <source>
        <dbReference type="ARBA" id="ARBA00023163"/>
    </source>
</evidence>
<dbReference type="InterPro" id="IPR050453">
    <property type="entry name" value="LIM_Homeobox_TF"/>
</dbReference>
<keyword evidence="2 11" id="KW-0479">Metal-binding</keyword>
<keyword evidence="4 11" id="KW-0862">Zinc</keyword>
<keyword evidence="3" id="KW-0677">Repeat</keyword>
<comment type="subcellular location">
    <subcellularLocation>
        <location evidence="1">Nucleus</location>
    </subcellularLocation>
</comment>
<evidence type="ECO:0000313" key="14">
    <source>
        <dbReference type="Proteomes" id="UP001054837"/>
    </source>
</evidence>
<evidence type="ECO:0000313" key="13">
    <source>
        <dbReference type="EMBL" id="GIY45508.1"/>
    </source>
</evidence>
<keyword evidence="8" id="KW-0371">Homeobox</keyword>
<keyword evidence="9" id="KW-0804">Transcription</keyword>
<dbReference type="SUPFAM" id="SSF57716">
    <property type="entry name" value="Glucocorticoid receptor-like (DNA-binding domain)"/>
    <property type="match status" value="1"/>
</dbReference>
<dbReference type="FunFam" id="2.10.110.10:FF:000023">
    <property type="entry name" value="LIM homeobox 6"/>
    <property type="match status" value="1"/>
</dbReference>
<organism evidence="13 14">
    <name type="scientific">Caerostris darwini</name>
    <dbReference type="NCBI Taxonomy" id="1538125"/>
    <lineage>
        <taxon>Eukaryota</taxon>
        <taxon>Metazoa</taxon>
        <taxon>Ecdysozoa</taxon>
        <taxon>Arthropoda</taxon>
        <taxon>Chelicerata</taxon>
        <taxon>Arachnida</taxon>
        <taxon>Araneae</taxon>
        <taxon>Araneomorphae</taxon>
        <taxon>Entelegynae</taxon>
        <taxon>Araneoidea</taxon>
        <taxon>Araneidae</taxon>
        <taxon>Caerostris</taxon>
    </lineage>
</organism>
<dbReference type="GO" id="GO:0000977">
    <property type="term" value="F:RNA polymerase II transcription regulatory region sequence-specific DNA binding"/>
    <property type="evidence" value="ECO:0007669"/>
    <property type="project" value="TreeGrafter"/>
</dbReference>
<feature type="domain" description="LIM zinc-binding" evidence="12">
    <location>
        <begin position="51"/>
        <end position="113"/>
    </location>
</feature>
<dbReference type="InterPro" id="IPR001781">
    <property type="entry name" value="Znf_LIM"/>
</dbReference>
<dbReference type="AlphaFoldDB" id="A0AAV4TFZ1"/>
<evidence type="ECO:0000256" key="2">
    <source>
        <dbReference type="ARBA" id="ARBA00022723"/>
    </source>
</evidence>
<gene>
    <name evidence="13" type="primary">Awh</name>
    <name evidence="13" type="ORF">CDAR_400971</name>
</gene>
<evidence type="ECO:0000256" key="5">
    <source>
        <dbReference type="ARBA" id="ARBA00023015"/>
    </source>
</evidence>
<evidence type="ECO:0000256" key="10">
    <source>
        <dbReference type="ARBA" id="ARBA00023242"/>
    </source>
</evidence>
<reference evidence="13 14" key="1">
    <citation type="submission" date="2021-06" db="EMBL/GenBank/DDBJ databases">
        <title>Caerostris darwini draft genome.</title>
        <authorList>
            <person name="Kono N."/>
            <person name="Arakawa K."/>
        </authorList>
    </citation>
    <scope>NUCLEOTIDE SEQUENCE [LARGE SCALE GENOMIC DNA]</scope>
</reference>